<dbReference type="NCBIfam" id="TIGR00254">
    <property type="entry name" value="GGDEF"/>
    <property type="match status" value="1"/>
</dbReference>
<dbReference type="CDD" id="cd01948">
    <property type="entry name" value="EAL"/>
    <property type="match status" value="1"/>
</dbReference>
<dbReference type="SMART" id="SM00267">
    <property type="entry name" value="GGDEF"/>
    <property type="match status" value="1"/>
</dbReference>
<name>A0ABW3UEL3_9BACL</name>
<dbReference type="InterPro" id="IPR043128">
    <property type="entry name" value="Rev_trsase/Diguanyl_cyclase"/>
</dbReference>
<proteinExistence type="predicted"/>
<comment type="caution">
    <text evidence="3">The sequence shown here is derived from an EMBL/GenBank/DDBJ whole genome shotgun (WGS) entry which is preliminary data.</text>
</comment>
<dbReference type="PANTHER" id="PTHR44757">
    <property type="entry name" value="DIGUANYLATE CYCLASE DGCP"/>
    <property type="match status" value="1"/>
</dbReference>
<dbReference type="Proteomes" id="UP001597180">
    <property type="component" value="Unassembled WGS sequence"/>
</dbReference>
<dbReference type="RefSeq" id="WP_345591312.1">
    <property type="nucleotide sequence ID" value="NZ_BAABJG010000027.1"/>
</dbReference>
<dbReference type="Gene3D" id="2.40.50.1020">
    <property type="entry name" value="LytTr DNA-binding domain"/>
    <property type="match status" value="1"/>
</dbReference>
<dbReference type="SUPFAM" id="SSF141868">
    <property type="entry name" value="EAL domain-like"/>
    <property type="match status" value="1"/>
</dbReference>
<keyword evidence="4" id="KW-1185">Reference proteome</keyword>
<sequence>MQKIPVTRDGKRGSEIIILDSSSVVKIDKIREREVIVHTKDQQYYLDFSFDNLEEWLFEDGFRLLDSANIVNMHHVEDYDTKKGIVYLGEKDRKRSKTASAARIHKEHIENVIQLLTTSDPSSAHHNPIQHDELFARIVNETKDDQFLRSYATIRAMNERKRAEEKIIHMAYHDSLTELPNRLYFDDRLKACLQESEKTGNRVAVIFFDLDRFKVINDTLGHHIGDQLLQALARKLQIYIKDHNVVARFGGDEFMILLSQTTHVDEPAQLAKGILNLVKEPFHIEKHELFVTASIGISLYPNDGIDAETLLKNADNAMYRSKEKGGNSYHYYHPDMNKRSLHTLNMELHLRKALERKELLILYQPLVDLHTGTINGMEALVRWHHPEWGMISPAEFIPLAEETGLIVPIGHWILKQSCIQTKQWIDSGYPALCVSVNISAIQFHQPQFIPMIQKILDETGLKPEHLCLEITESVAMNHIPQVIETMHHLKELGVRISIDDFGTGYSSLSYLKRFRVHTLKIDQSFIRDVTSDEDNAAIVTALIAMSQQLKMKSLAEGVETMEQLEFLLSRGCDEIQGYVFSKPVAADDFEKMIKEKKQLYLPK</sequence>
<dbReference type="InterPro" id="IPR052155">
    <property type="entry name" value="Biofilm_reg_signaling"/>
</dbReference>
<protein>
    <submittedName>
        <fullName evidence="3">EAL domain-containing protein</fullName>
    </submittedName>
</protein>
<dbReference type="PROSITE" id="PS50883">
    <property type="entry name" value="EAL"/>
    <property type="match status" value="1"/>
</dbReference>
<evidence type="ECO:0000259" key="2">
    <source>
        <dbReference type="PROSITE" id="PS50887"/>
    </source>
</evidence>
<dbReference type="PANTHER" id="PTHR44757:SF2">
    <property type="entry name" value="BIOFILM ARCHITECTURE MAINTENANCE PROTEIN MBAA"/>
    <property type="match status" value="1"/>
</dbReference>
<feature type="domain" description="EAL" evidence="1">
    <location>
        <begin position="343"/>
        <end position="597"/>
    </location>
</feature>
<dbReference type="Gene3D" id="3.30.70.270">
    <property type="match status" value="1"/>
</dbReference>
<gene>
    <name evidence="3" type="ORF">ACFQ4B_02480</name>
</gene>
<accession>A0ABW3UEL3</accession>
<dbReference type="Pfam" id="PF04397">
    <property type="entry name" value="LytTR"/>
    <property type="match status" value="1"/>
</dbReference>
<dbReference type="Gene3D" id="3.20.20.450">
    <property type="entry name" value="EAL domain"/>
    <property type="match status" value="1"/>
</dbReference>
<dbReference type="SUPFAM" id="SSF55073">
    <property type="entry name" value="Nucleotide cyclase"/>
    <property type="match status" value="1"/>
</dbReference>
<dbReference type="InterPro" id="IPR007492">
    <property type="entry name" value="LytTR_DNA-bd_dom"/>
</dbReference>
<dbReference type="InterPro" id="IPR035919">
    <property type="entry name" value="EAL_sf"/>
</dbReference>
<dbReference type="PROSITE" id="PS50887">
    <property type="entry name" value="GGDEF"/>
    <property type="match status" value="1"/>
</dbReference>
<dbReference type="InterPro" id="IPR000160">
    <property type="entry name" value="GGDEF_dom"/>
</dbReference>
<dbReference type="SMART" id="SM00052">
    <property type="entry name" value="EAL"/>
    <property type="match status" value="1"/>
</dbReference>
<dbReference type="CDD" id="cd01949">
    <property type="entry name" value="GGDEF"/>
    <property type="match status" value="1"/>
</dbReference>
<dbReference type="Pfam" id="PF00563">
    <property type="entry name" value="EAL"/>
    <property type="match status" value="1"/>
</dbReference>
<dbReference type="InterPro" id="IPR001633">
    <property type="entry name" value="EAL_dom"/>
</dbReference>
<evidence type="ECO:0000313" key="4">
    <source>
        <dbReference type="Proteomes" id="UP001597180"/>
    </source>
</evidence>
<reference evidence="4" key="1">
    <citation type="journal article" date="2019" name="Int. J. Syst. Evol. Microbiol.">
        <title>The Global Catalogue of Microorganisms (GCM) 10K type strain sequencing project: providing services to taxonomists for standard genome sequencing and annotation.</title>
        <authorList>
            <consortium name="The Broad Institute Genomics Platform"/>
            <consortium name="The Broad Institute Genome Sequencing Center for Infectious Disease"/>
            <person name="Wu L."/>
            <person name="Ma J."/>
        </authorList>
    </citation>
    <scope>NUCLEOTIDE SEQUENCE [LARGE SCALE GENOMIC DNA]</scope>
    <source>
        <strain evidence="4">CCUG 53270</strain>
    </source>
</reference>
<feature type="domain" description="GGDEF" evidence="2">
    <location>
        <begin position="201"/>
        <end position="334"/>
    </location>
</feature>
<organism evidence="3 4">
    <name type="scientific">Paenibacillus vulneris</name>
    <dbReference type="NCBI Taxonomy" id="1133364"/>
    <lineage>
        <taxon>Bacteria</taxon>
        <taxon>Bacillati</taxon>
        <taxon>Bacillota</taxon>
        <taxon>Bacilli</taxon>
        <taxon>Bacillales</taxon>
        <taxon>Paenibacillaceae</taxon>
        <taxon>Paenibacillus</taxon>
    </lineage>
</organism>
<evidence type="ECO:0000313" key="3">
    <source>
        <dbReference type="EMBL" id="MFD1218975.1"/>
    </source>
</evidence>
<dbReference type="Pfam" id="PF00990">
    <property type="entry name" value="GGDEF"/>
    <property type="match status" value="1"/>
</dbReference>
<dbReference type="InterPro" id="IPR029787">
    <property type="entry name" value="Nucleotide_cyclase"/>
</dbReference>
<evidence type="ECO:0000259" key="1">
    <source>
        <dbReference type="PROSITE" id="PS50883"/>
    </source>
</evidence>
<dbReference type="EMBL" id="JBHTLU010000007">
    <property type="protein sequence ID" value="MFD1218975.1"/>
    <property type="molecule type" value="Genomic_DNA"/>
</dbReference>